<evidence type="ECO:0000313" key="3">
    <source>
        <dbReference type="Proteomes" id="UP000317023"/>
    </source>
</evidence>
<gene>
    <name evidence="2" type="ORF">EXN61_21745</name>
</gene>
<dbReference type="Proteomes" id="UP000317023">
    <property type="component" value="Unassembled WGS sequence"/>
</dbReference>
<name>A0A546XRW9_AGRTU</name>
<evidence type="ECO:0000313" key="2">
    <source>
        <dbReference type="EMBL" id="TRB03489.1"/>
    </source>
</evidence>
<reference evidence="2 3" key="1">
    <citation type="journal article" date="2019" name="Appl. Microbiol. Biotechnol.">
        <title>Differential efficiency of wild type rhizogenic strains for rol gene transformation of plants.</title>
        <authorList>
            <person name="Desmet S."/>
            <person name="De Keyser E."/>
            <person name="Van Vaerenbergh J."/>
            <person name="Baeyen S."/>
            <person name="Van Huylenbroeck J."/>
            <person name="Geelen D."/>
            <person name="Dhooghe E."/>
        </authorList>
    </citation>
    <scope>NUCLEOTIDE SEQUENCE [LARGE SCALE GENOMIC DNA]</scope>
    <source>
        <strain evidence="2 3">MAFF210266</strain>
    </source>
</reference>
<organism evidence="2 3">
    <name type="scientific">Agrobacterium tumefaciens</name>
    <dbReference type="NCBI Taxonomy" id="358"/>
    <lineage>
        <taxon>Bacteria</taxon>
        <taxon>Pseudomonadati</taxon>
        <taxon>Pseudomonadota</taxon>
        <taxon>Alphaproteobacteria</taxon>
        <taxon>Hyphomicrobiales</taxon>
        <taxon>Rhizobiaceae</taxon>
        <taxon>Rhizobium/Agrobacterium group</taxon>
        <taxon>Agrobacterium</taxon>
        <taxon>Agrobacterium tumefaciens complex</taxon>
    </lineage>
</organism>
<proteinExistence type="predicted"/>
<accession>A0A546XRW9</accession>
<dbReference type="EMBL" id="SGOE01000008">
    <property type="protein sequence ID" value="TRB03489.1"/>
    <property type="molecule type" value="Genomic_DNA"/>
</dbReference>
<comment type="caution">
    <text evidence="2">The sequence shown here is derived from an EMBL/GenBank/DDBJ whole genome shotgun (WGS) entry which is preliminary data.</text>
</comment>
<protein>
    <submittedName>
        <fullName evidence="2">DUF2163 domain-containing protein</fullName>
    </submittedName>
</protein>
<sequence>MSLDPVVAAQIEKGRIARLDLIRFDLPGKTVGYHRGGRPYVYNGLTYLPNRFLDIGSMTSAVGTAVTTRTITFSDIPVTDPDDAIAKIEEFDYQNSPVIIAHLCGVPSTNEVLGILASSIYEIDQVRYNKGAVSGSERTLTMEIDLQPPGRSARGSTGVKRSIAEQQFDNSPTDTGLEYVATNASIPEEWGQRQG</sequence>
<evidence type="ECO:0000256" key="1">
    <source>
        <dbReference type="SAM" id="MobiDB-lite"/>
    </source>
</evidence>
<feature type="compositionally biased region" description="Polar residues" evidence="1">
    <location>
        <begin position="164"/>
        <end position="174"/>
    </location>
</feature>
<feature type="region of interest" description="Disordered" evidence="1">
    <location>
        <begin position="147"/>
        <end position="176"/>
    </location>
</feature>
<dbReference type="AlphaFoldDB" id="A0A546XRW9"/>
<dbReference type="RefSeq" id="WP_142859153.1">
    <property type="nucleotide sequence ID" value="NZ_SGOE01000008.1"/>
</dbReference>